<proteinExistence type="predicted"/>
<dbReference type="Proteomes" id="UP000800040">
    <property type="component" value="Unassembled WGS sequence"/>
</dbReference>
<keyword evidence="2" id="KW-1185">Reference proteome</keyword>
<dbReference type="AlphaFoldDB" id="A0A6A5KAY7"/>
<accession>A0A6A5KAY7</accession>
<organism evidence="1 2">
    <name type="scientific">Decorospora gaudefroyi</name>
    <dbReference type="NCBI Taxonomy" id="184978"/>
    <lineage>
        <taxon>Eukaryota</taxon>
        <taxon>Fungi</taxon>
        <taxon>Dikarya</taxon>
        <taxon>Ascomycota</taxon>
        <taxon>Pezizomycotina</taxon>
        <taxon>Dothideomycetes</taxon>
        <taxon>Pleosporomycetidae</taxon>
        <taxon>Pleosporales</taxon>
        <taxon>Pleosporineae</taxon>
        <taxon>Pleosporaceae</taxon>
        <taxon>Decorospora</taxon>
    </lineage>
</organism>
<evidence type="ECO:0000313" key="2">
    <source>
        <dbReference type="Proteomes" id="UP000800040"/>
    </source>
</evidence>
<reference evidence="1" key="1">
    <citation type="submission" date="2020-01" db="EMBL/GenBank/DDBJ databases">
        <authorList>
            <consortium name="DOE Joint Genome Institute"/>
            <person name="Haridas S."/>
            <person name="Albert R."/>
            <person name="Binder M."/>
            <person name="Bloem J."/>
            <person name="Labutti K."/>
            <person name="Salamov A."/>
            <person name="Andreopoulos B."/>
            <person name="Baker S.E."/>
            <person name="Barry K."/>
            <person name="Bills G."/>
            <person name="Bluhm B.H."/>
            <person name="Cannon C."/>
            <person name="Castanera R."/>
            <person name="Culley D.E."/>
            <person name="Daum C."/>
            <person name="Ezra D."/>
            <person name="Gonzalez J.B."/>
            <person name="Henrissat B."/>
            <person name="Kuo A."/>
            <person name="Liang C."/>
            <person name="Lipzen A."/>
            <person name="Lutzoni F."/>
            <person name="Magnuson J."/>
            <person name="Mondo S."/>
            <person name="Nolan M."/>
            <person name="Ohm R."/>
            <person name="Pangilinan J."/>
            <person name="Park H.-J."/>
            <person name="Ramirez L."/>
            <person name="Alfaro M."/>
            <person name="Sun H."/>
            <person name="Tritt A."/>
            <person name="Yoshinaga Y."/>
            <person name="Zwiers L.-H."/>
            <person name="Turgeon B.G."/>
            <person name="Goodwin S.B."/>
            <person name="Spatafora J.W."/>
            <person name="Crous P.W."/>
            <person name="Grigoriev I.V."/>
        </authorList>
    </citation>
    <scope>NUCLEOTIDE SEQUENCE</scope>
    <source>
        <strain evidence="1">P77</strain>
    </source>
</reference>
<protein>
    <submittedName>
        <fullName evidence="1">Uncharacterized protein</fullName>
    </submittedName>
</protein>
<name>A0A6A5KAY7_9PLEO</name>
<dbReference type="EMBL" id="ML975324">
    <property type="protein sequence ID" value="KAF1833136.1"/>
    <property type="molecule type" value="Genomic_DNA"/>
</dbReference>
<sequence length="200" mass="22778">MCITSQTYGNYSRNPWVNESSCSRPVRTRSQSIKTQFHVFSDRGWRICAYKYLLFFPLSTSFNTHLPQKDLSHLKVRIPSTMLVVFPNAVPLADACILHVSEQIKKRLGGVHVWTGVSKKSSKSNYHLSDFQLASFLSVVKYSVESQSILTNVFSAQSVFPKKQIEAAPCARSGGSRNWWNTTYLKDFVRVGMCLFLRLL</sequence>
<gene>
    <name evidence="1" type="ORF">BDW02DRAFT_394978</name>
</gene>
<evidence type="ECO:0000313" key="1">
    <source>
        <dbReference type="EMBL" id="KAF1833136.1"/>
    </source>
</evidence>